<evidence type="ECO:0000313" key="3">
    <source>
        <dbReference type="Proteomes" id="UP000694892"/>
    </source>
</evidence>
<name>A0A974HP29_XENLA</name>
<organism evidence="2 3">
    <name type="scientific">Xenopus laevis</name>
    <name type="common">African clawed frog</name>
    <dbReference type="NCBI Taxonomy" id="8355"/>
    <lineage>
        <taxon>Eukaryota</taxon>
        <taxon>Metazoa</taxon>
        <taxon>Chordata</taxon>
        <taxon>Craniata</taxon>
        <taxon>Vertebrata</taxon>
        <taxon>Euteleostomi</taxon>
        <taxon>Amphibia</taxon>
        <taxon>Batrachia</taxon>
        <taxon>Anura</taxon>
        <taxon>Pipoidea</taxon>
        <taxon>Pipidae</taxon>
        <taxon>Xenopodinae</taxon>
        <taxon>Xenopus</taxon>
        <taxon>Xenopus</taxon>
    </lineage>
</organism>
<dbReference type="EMBL" id="CM004472">
    <property type="protein sequence ID" value="OCT84631.1"/>
    <property type="molecule type" value="Genomic_DNA"/>
</dbReference>
<keyword evidence="1" id="KW-1133">Transmembrane helix</keyword>
<sequence>MKKRNCMIEEYKKRQDGSFTELVENPAKRTKPMSLCLARVSPCTTVMLRLIHWYLGFLSVQICIHYVFYLLTVTSCDHSV</sequence>
<keyword evidence="1" id="KW-0472">Membrane</keyword>
<accession>A0A974HP29</accession>
<dbReference type="AlphaFoldDB" id="A0A974HP29"/>
<gene>
    <name evidence="2" type="ORF">XELAEV_18022784mg</name>
</gene>
<feature type="transmembrane region" description="Helical" evidence="1">
    <location>
        <begin position="51"/>
        <end position="71"/>
    </location>
</feature>
<proteinExistence type="predicted"/>
<reference evidence="3" key="1">
    <citation type="journal article" date="2016" name="Nature">
        <title>Genome evolution in the allotetraploid frog Xenopus laevis.</title>
        <authorList>
            <person name="Session A.M."/>
            <person name="Uno Y."/>
            <person name="Kwon T."/>
            <person name="Chapman J.A."/>
            <person name="Toyoda A."/>
            <person name="Takahashi S."/>
            <person name="Fukui A."/>
            <person name="Hikosaka A."/>
            <person name="Suzuki A."/>
            <person name="Kondo M."/>
            <person name="van Heeringen S.J."/>
            <person name="Quigley I."/>
            <person name="Heinz S."/>
            <person name="Ogino H."/>
            <person name="Ochi H."/>
            <person name="Hellsten U."/>
            <person name="Lyons J.B."/>
            <person name="Simakov O."/>
            <person name="Putnam N."/>
            <person name="Stites J."/>
            <person name="Kuroki Y."/>
            <person name="Tanaka T."/>
            <person name="Michiue T."/>
            <person name="Watanabe M."/>
            <person name="Bogdanovic O."/>
            <person name="Lister R."/>
            <person name="Georgiou G."/>
            <person name="Paranjpe S.S."/>
            <person name="van Kruijsbergen I."/>
            <person name="Shu S."/>
            <person name="Carlson J."/>
            <person name="Kinoshita T."/>
            <person name="Ohta Y."/>
            <person name="Mawaribuchi S."/>
            <person name="Jenkins J."/>
            <person name="Grimwood J."/>
            <person name="Schmutz J."/>
            <person name="Mitros T."/>
            <person name="Mozaffari S.V."/>
            <person name="Suzuki Y."/>
            <person name="Haramoto Y."/>
            <person name="Yamamoto T.S."/>
            <person name="Takagi C."/>
            <person name="Heald R."/>
            <person name="Miller K."/>
            <person name="Haudenschild C."/>
            <person name="Kitzman J."/>
            <person name="Nakayama T."/>
            <person name="Izutsu Y."/>
            <person name="Robert J."/>
            <person name="Fortriede J."/>
            <person name="Burns K."/>
            <person name="Lotay V."/>
            <person name="Karimi K."/>
            <person name="Yasuoka Y."/>
            <person name="Dichmann D.S."/>
            <person name="Flajnik M.F."/>
            <person name="Houston D.W."/>
            <person name="Shendure J."/>
            <person name="DuPasquier L."/>
            <person name="Vize P.D."/>
            <person name="Zorn A.M."/>
            <person name="Ito M."/>
            <person name="Marcotte E.M."/>
            <person name="Wallingford J.B."/>
            <person name="Ito Y."/>
            <person name="Asashima M."/>
            <person name="Ueno N."/>
            <person name="Matsuda Y."/>
            <person name="Veenstra G.J."/>
            <person name="Fujiyama A."/>
            <person name="Harland R.M."/>
            <person name="Taira M."/>
            <person name="Rokhsar D.S."/>
        </authorList>
    </citation>
    <scope>NUCLEOTIDE SEQUENCE [LARGE SCALE GENOMIC DNA]</scope>
    <source>
        <strain evidence="3">J</strain>
    </source>
</reference>
<keyword evidence="1" id="KW-0812">Transmembrane</keyword>
<dbReference type="Proteomes" id="UP000694892">
    <property type="component" value="Chromosome 4L"/>
</dbReference>
<protein>
    <submittedName>
        <fullName evidence="2">Uncharacterized protein</fullName>
    </submittedName>
</protein>
<evidence type="ECO:0000313" key="2">
    <source>
        <dbReference type="EMBL" id="OCT84631.1"/>
    </source>
</evidence>
<evidence type="ECO:0000256" key="1">
    <source>
        <dbReference type="SAM" id="Phobius"/>
    </source>
</evidence>